<dbReference type="Proteomes" id="UP000198680">
    <property type="component" value="Unassembled WGS sequence"/>
</dbReference>
<dbReference type="EMBL" id="FNHE01000006">
    <property type="protein sequence ID" value="SDM49910.1"/>
    <property type="molecule type" value="Genomic_DNA"/>
</dbReference>
<sequence>MSAPTLPEVAGWEVPLLRGAVWTLDSVAGGLPPWRARVEAVGRSLEDASCWYGPAAQSAAAALVEVSAVATAVTAALGESLEHAQRLLGEAETARELAERALAAAASVPVVLDGAGRLAGPLPSDPVTGLAVEDASAALRAEELAIEAVTAGQRAALAAGEAAGSLAGLGIGGALAPVSFGDLSWLVAGDPSGPSVPCPPTGGDAAAVAAWWAGLSTAERVAAIDGRPALIGGLEGLPAWARDHANRLVLGEVLADPSVPGHATAGAVAAEISRRESDGEQVQLVQFAPAGELVALGLGDLDTADSIALLVPGMTNTPDGDLDELVGNADAVADAARAAAPGLAVAAVAWFGYRPPMGIGALGTSISRAGGRALDSALDGFSAARAADPARVVVSAHSYGTRVVDAAADAPGRMAADAVVLNGSPGVDNDAEGLEVAEVYEASSPADPITWWDAHGEYSTWDDDFGAIELPTGPVMMHWEHYSEHFPTLAAVGEVVAGVRESA</sequence>
<reference evidence="3" key="1">
    <citation type="submission" date="2016-10" db="EMBL/GenBank/DDBJ databases">
        <authorList>
            <person name="Varghese N."/>
            <person name="Submissions S."/>
        </authorList>
    </citation>
    <scope>NUCLEOTIDE SEQUENCE [LARGE SCALE GENOMIC DNA]</scope>
    <source>
        <strain evidence="3">DSM 45419</strain>
    </source>
</reference>
<organism evidence="2 3">
    <name type="scientific">Geodermatophilus siccatus</name>
    <dbReference type="NCBI Taxonomy" id="1137991"/>
    <lineage>
        <taxon>Bacteria</taxon>
        <taxon>Bacillati</taxon>
        <taxon>Actinomycetota</taxon>
        <taxon>Actinomycetes</taxon>
        <taxon>Geodermatophilales</taxon>
        <taxon>Geodermatophilaceae</taxon>
        <taxon>Geodermatophilus</taxon>
    </lineage>
</organism>
<dbReference type="OrthoDB" id="3259161at2"/>
<name>A0A1G9TQE2_9ACTN</name>
<dbReference type="AlphaFoldDB" id="A0A1G9TQE2"/>
<proteinExistence type="predicted"/>
<feature type="domain" description="DUF1023" evidence="1">
    <location>
        <begin position="293"/>
        <end position="450"/>
    </location>
</feature>
<accession>A0A1G9TQE2</accession>
<keyword evidence="3" id="KW-1185">Reference proteome</keyword>
<protein>
    <submittedName>
        <fullName evidence="2">Alpha/beta hydrolase</fullName>
    </submittedName>
</protein>
<dbReference type="GO" id="GO:0016787">
    <property type="term" value="F:hydrolase activity"/>
    <property type="evidence" value="ECO:0007669"/>
    <property type="project" value="UniProtKB-KW"/>
</dbReference>
<dbReference type="RefSeq" id="WP_091218736.1">
    <property type="nucleotide sequence ID" value="NZ_FNHE01000006.1"/>
</dbReference>
<dbReference type="Pfam" id="PF06259">
    <property type="entry name" value="Abhydrolase_8"/>
    <property type="match status" value="1"/>
</dbReference>
<gene>
    <name evidence="2" type="ORF">SAMN05660642_02602</name>
</gene>
<dbReference type="STRING" id="1137991.SAMN05660642_02602"/>
<evidence type="ECO:0000313" key="2">
    <source>
        <dbReference type="EMBL" id="SDM49910.1"/>
    </source>
</evidence>
<evidence type="ECO:0000259" key="1">
    <source>
        <dbReference type="Pfam" id="PF06259"/>
    </source>
</evidence>
<keyword evidence="2" id="KW-0378">Hydrolase</keyword>
<dbReference type="InterPro" id="IPR010427">
    <property type="entry name" value="DUF1023"/>
</dbReference>
<evidence type="ECO:0000313" key="3">
    <source>
        <dbReference type="Proteomes" id="UP000198680"/>
    </source>
</evidence>